<protein>
    <submittedName>
        <fullName evidence="1">Uncharacterized protein</fullName>
    </submittedName>
</protein>
<gene>
    <name evidence="1" type="ordered locus">Q7C_1670</name>
</gene>
<sequence length="371" mass="41835" precursor="true">MEKFSRTRSLWLAFLLAIIVLGVFGYLLFTDGEHFKKQEIVDPPIELAEPELPLEIIEVDDSLPAQEEIRENEAEIFVENLAAEPTEAVRLTEGEDQFVRSDSVIALPSLEERVTTLEKLLDDEALADDTPVSVFFTEETREETTIQKMVESKEDHIAPVTIETESGETITAPLSELVKRDDIDKNQPVTEVRQEKKQIQTTVAELAKSDIAPQQEVTVVINHGNKEIALEELLAGEPIEKDSLLYLHRVTEADYQGLWGIIQSGLINKFRRGMRLEGMGPQSTLSVTIPADADEPLPDGLSSFLGKILNQKVTSSYVYNFRTEAMGRNPNLIFPGQQLIMIEFEADEIRDIYLYFAEHRAEEVKTFAISN</sequence>
<organism evidence="1 2">
    <name type="scientific">Methylophaga frappieri (strain ATCC BAA-2434 / DSM 25690 / JAM7)</name>
    <dbReference type="NCBI Taxonomy" id="754477"/>
    <lineage>
        <taxon>Bacteria</taxon>
        <taxon>Pseudomonadati</taxon>
        <taxon>Pseudomonadota</taxon>
        <taxon>Gammaproteobacteria</taxon>
        <taxon>Thiotrichales</taxon>
        <taxon>Piscirickettsiaceae</taxon>
        <taxon>Methylophaga</taxon>
    </lineage>
</organism>
<dbReference type="EMBL" id="CP003380">
    <property type="protein sequence ID" value="AFJ02818.1"/>
    <property type="molecule type" value="Genomic_DNA"/>
</dbReference>
<dbReference type="Proteomes" id="UP000009145">
    <property type="component" value="Chromosome"/>
</dbReference>
<reference evidence="1 2" key="1">
    <citation type="journal article" date="2012" name="J. Bacteriol.">
        <title>Complete genome sequences of Methylophaga sp. strain JAM1 and Methylophaga sp. strain JAM7.</title>
        <authorList>
            <person name="Villeneuve C."/>
            <person name="Martineau C."/>
            <person name="Mauffrey F."/>
            <person name="Villemur R."/>
        </authorList>
    </citation>
    <scope>NUCLEOTIDE SEQUENCE [LARGE SCALE GENOMIC DNA]</scope>
    <source>
        <strain evidence="1 2">JAM7</strain>
    </source>
</reference>
<dbReference type="STRING" id="754477.Q7C_1670"/>
<dbReference type="HOGENOM" id="CLU_825869_0_0_6"/>
<evidence type="ECO:0000313" key="2">
    <source>
        <dbReference type="Proteomes" id="UP000009145"/>
    </source>
</evidence>
<dbReference type="PATRIC" id="fig|754477.3.peg.1647"/>
<keyword evidence="2" id="KW-1185">Reference proteome</keyword>
<accession>I1YIS5</accession>
<evidence type="ECO:0000313" key="1">
    <source>
        <dbReference type="EMBL" id="AFJ02818.1"/>
    </source>
</evidence>
<dbReference type="AlphaFoldDB" id="I1YIS5"/>
<proteinExistence type="predicted"/>
<dbReference type="KEGG" id="mec:Q7C_1670"/>
<dbReference type="RefSeq" id="WP_014704238.1">
    <property type="nucleotide sequence ID" value="NC_017856.1"/>
</dbReference>
<dbReference type="OrthoDB" id="6117412at2"/>
<name>I1YIS5_METFJ</name>
<dbReference type="eggNOG" id="ENOG50310CJ">
    <property type="taxonomic scope" value="Bacteria"/>
</dbReference>